<dbReference type="PANTHER" id="PTHR21310">
    <property type="entry name" value="AMINOGLYCOSIDE PHOSPHOTRANSFERASE-RELATED-RELATED"/>
    <property type="match status" value="1"/>
</dbReference>
<reference evidence="2 3" key="1">
    <citation type="journal article" date="2019" name="Int. J. Syst. Evol. Microbiol.">
        <title>The Global Catalogue of Microorganisms (GCM) 10K type strain sequencing project: providing services to taxonomists for standard genome sequencing and annotation.</title>
        <authorList>
            <consortium name="The Broad Institute Genomics Platform"/>
            <consortium name="The Broad Institute Genome Sequencing Center for Infectious Disease"/>
            <person name="Wu L."/>
            <person name="Ma J."/>
        </authorList>
    </citation>
    <scope>NUCLEOTIDE SEQUENCE [LARGE SCALE GENOMIC DNA]</scope>
    <source>
        <strain evidence="2 3">JCM 14902</strain>
    </source>
</reference>
<dbReference type="RefSeq" id="WP_344067202.1">
    <property type="nucleotide sequence ID" value="NZ_BAAAOH010000001.1"/>
</dbReference>
<dbReference type="PANTHER" id="PTHR21310:SF42">
    <property type="entry name" value="BIFUNCTIONAL AAC_APH"/>
    <property type="match status" value="1"/>
</dbReference>
<dbReference type="EMBL" id="BAAAOH010000001">
    <property type="protein sequence ID" value="GAA1995572.1"/>
    <property type="molecule type" value="Genomic_DNA"/>
</dbReference>
<evidence type="ECO:0000313" key="2">
    <source>
        <dbReference type="EMBL" id="GAA1995572.1"/>
    </source>
</evidence>
<dbReference type="InterPro" id="IPR011009">
    <property type="entry name" value="Kinase-like_dom_sf"/>
</dbReference>
<dbReference type="Pfam" id="PF01636">
    <property type="entry name" value="APH"/>
    <property type="match status" value="1"/>
</dbReference>
<name>A0ABN2T092_9MICO</name>
<keyword evidence="3" id="KW-1185">Reference proteome</keyword>
<dbReference type="Gene3D" id="3.30.200.20">
    <property type="entry name" value="Phosphorylase Kinase, domain 1"/>
    <property type="match status" value="1"/>
</dbReference>
<dbReference type="Proteomes" id="UP001500326">
    <property type="component" value="Unassembled WGS sequence"/>
</dbReference>
<gene>
    <name evidence="2" type="ORF">GCM10009777_34840</name>
</gene>
<organism evidence="2 3">
    <name type="scientific">Microbacterium pumilum</name>
    <dbReference type="NCBI Taxonomy" id="344165"/>
    <lineage>
        <taxon>Bacteria</taxon>
        <taxon>Bacillati</taxon>
        <taxon>Actinomycetota</taxon>
        <taxon>Actinomycetes</taxon>
        <taxon>Micrococcales</taxon>
        <taxon>Microbacteriaceae</taxon>
        <taxon>Microbacterium</taxon>
    </lineage>
</organism>
<dbReference type="InterPro" id="IPR051678">
    <property type="entry name" value="AGP_Transferase"/>
</dbReference>
<sequence length="306" mass="32992">MHDDQVDLDDATARRLVVEQFPEWSAESIIRLHGSGTVNAIFRIGSALTARFPINARDPLHAAAWLRQEASALDEFADCIPFAAPRHVAFGRPGEGYPLPWTVQTWVDGDIATSDGVAASTSFAGDLAMLIRSLRAADTRGRTFERGGAGRGGDLRSQDEWMATCIRESADLFDPEALTALWAGLRELPRDGADVMCHGDLIPANVLVREGRLSGVLDGGGFGPADPALELVCAWHLLDAAARHVLRTQLGVDDLEWARGAAWAFAQAMGLGWYYRESNPVASRLGLSTVTRLTTDAEILASARGC</sequence>
<proteinExistence type="predicted"/>
<evidence type="ECO:0000313" key="3">
    <source>
        <dbReference type="Proteomes" id="UP001500326"/>
    </source>
</evidence>
<dbReference type="SUPFAM" id="SSF56112">
    <property type="entry name" value="Protein kinase-like (PK-like)"/>
    <property type="match status" value="1"/>
</dbReference>
<evidence type="ECO:0000259" key="1">
    <source>
        <dbReference type="Pfam" id="PF01636"/>
    </source>
</evidence>
<feature type="domain" description="Aminoglycoside phosphotransferase" evidence="1">
    <location>
        <begin position="52"/>
        <end position="262"/>
    </location>
</feature>
<accession>A0ABN2T092</accession>
<dbReference type="InterPro" id="IPR002575">
    <property type="entry name" value="Aminoglycoside_PTrfase"/>
</dbReference>
<protein>
    <submittedName>
        <fullName evidence="2">Aminoglycoside phosphotransferase family protein</fullName>
    </submittedName>
</protein>
<comment type="caution">
    <text evidence="2">The sequence shown here is derived from an EMBL/GenBank/DDBJ whole genome shotgun (WGS) entry which is preliminary data.</text>
</comment>
<dbReference type="CDD" id="cd05155">
    <property type="entry name" value="APH_ChoK_like_1"/>
    <property type="match status" value="1"/>
</dbReference>
<dbReference type="Gene3D" id="3.90.1200.10">
    <property type="match status" value="1"/>
</dbReference>